<evidence type="ECO:0000256" key="1">
    <source>
        <dbReference type="ARBA" id="ARBA00004651"/>
    </source>
</evidence>
<evidence type="ECO:0000313" key="14">
    <source>
        <dbReference type="Proteomes" id="UP000274097"/>
    </source>
</evidence>
<evidence type="ECO:0000256" key="9">
    <source>
        <dbReference type="ARBA" id="ARBA00023136"/>
    </source>
</evidence>
<evidence type="ECO:0000256" key="5">
    <source>
        <dbReference type="ARBA" id="ARBA00022597"/>
    </source>
</evidence>
<feature type="transmembrane region" description="Helical" evidence="10">
    <location>
        <begin position="232"/>
        <end position="255"/>
    </location>
</feature>
<evidence type="ECO:0000313" key="12">
    <source>
        <dbReference type="EMBL" id="RKK01819.1"/>
    </source>
</evidence>
<dbReference type="PANTHER" id="PTHR30413:SF10">
    <property type="entry name" value="CAPSULE POLYSACCHARIDE EXPORT INNER-MEMBRANE PROTEIN CTRC"/>
    <property type="match status" value="1"/>
</dbReference>
<keyword evidence="8" id="KW-0625">Polysaccharide transport</keyword>
<dbReference type="AlphaFoldDB" id="A0A3A9JS80"/>
<feature type="transmembrane region" description="Helical" evidence="10">
    <location>
        <begin position="67"/>
        <end position="85"/>
    </location>
</feature>
<evidence type="ECO:0000313" key="13">
    <source>
        <dbReference type="EMBL" id="RMI24582.1"/>
    </source>
</evidence>
<evidence type="ECO:0000256" key="10">
    <source>
        <dbReference type="SAM" id="Phobius"/>
    </source>
</evidence>
<dbReference type="GO" id="GO:0015774">
    <property type="term" value="P:polysaccharide transport"/>
    <property type="evidence" value="ECO:0007669"/>
    <property type="project" value="UniProtKB-KW"/>
</dbReference>
<dbReference type="OrthoDB" id="8479094at2"/>
<dbReference type="InterPro" id="IPR000412">
    <property type="entry name" value="ABC_2_transport"/>
</dbReference>
<feature type="transmembrane region" description="Helical" evidence="10">
    <location>
        <begin position="149"/>
        <end position="174"/>
    </location>
</feature>
<evidence type="ECO:0000256" key="2">
    <source>
        <dbReference type="ARBA" id="ARBA00007783"/>
    </source>
</evidence>
<feature type="transmembrane region" description="Helical" evidence="10">
    <location>
        <begin position="39"/>
        <end position="61"/>
    </location>
</feature>
<dbReference type="Proteomes" id="UP000278036">
    <property type="component" value="Unassembled WGS sequence"/>
</dbReference>
<dbReference type="EMBL" id="RAQU01000215">
    <property type="protein sequence ID" value="RKK01819.1"/>
    <property type="molecule type" value="Genomic_DNA"/>
</dbReference>
<dbReference type="RefSeq" id="WP_120640529.1">
    <property type="nucleotide sequence ID" value="NZ_RAQU01000215.1"/>
</dbReference>
<proteinExistence type="inferred from homology"/>
<dbReference type="Pfam" id="PF01061">
    <property type="entry name" value="ABC2_membrane"/>
    <property type="match status" value="1"/>
</dbReference>
<dbReference type="PRINTS" id="PR00164">
    <property type="entry name" value="ABC2TRNSPORT"/>
</dbReference>
<evidence type="ECO:0000256" key="8">
    <source>
        <dbReference type="ARBA" id="ARBA00023047"/>
    </source>
</evidence>
<comment type="caution">
    <text evidence="12">The sequence shown here is derived from an EMBL/GenBank/DDBJ whole genome shotgun (WGS) entry which is preliminary data.</text>
</comment>
<name>A0A3A9JS80_9PROT</name>
<keyword evidence="9 10" id="KW-0472">Membrane</keyword>
<accession>A0A3A9JS80</accession>
<evidence type="ECO:0000313" key="15">
    <source>
        <dbReference type="Proteomes" id="UP000278036"/>
    </source>
</evidence>
<evidence type="ECO:0000256" key="3">
    <source>
        <dbReference type="ARBA" id="ARBA00022448"/>
    </source>
</evidence>
<feature type="transmembrane region" description="Helical" evidence="10">
    <location>
        <begin position="119"/>
        <end position="143"/>
    </location>
</feature>
<dbReference type="InParanoid" id="A0A3A9JS80"/>
<dbReference type="GO" id="GO:0015920">
    <property type="term" value="P:lipopolysaccharide transport"/>
    <property type="evidence" value="ECO:0007669"/>
    <property type="project" value="TreeGrafter"/>
</dbReference>
<evidence type="ECO:0000256" key="6">
    <source>
        <dbReference type="ARBA" id="ARBA00022692"/>
    </source>
</evidence>
<keyword evidence="14" id="KW-1185">Reference proteome</keyword>
<dbReference type="GO" id="GO:0043190">
    <property type="term" value="C:ATP-binding cassette (ABC) transporter complex"/>
    <property type="evidence" value="ECO:0007669"/>
    <property type="project" value="InterPro"/>
</dbReference>
<comment type="similarity">
    <text evidence="2">Belongs to the ABC-2 integral membrane protein family.</text>
</comment>
<evidence type="ECO:0000256" key="4">
    <source>
        <dbReference type="ARBA" id="ARBA00022475"/>
    </source>
</evidence>
<keyword evidence="5" id="KW-0762">Sugar transport</keyword>
<keyword evidence="6 10" id="KW-0812">Transmembrane</keyword>
<keyword evidence="3" id="KW-0813">Transport</keyword>
<keyword evidence="7 10" id="KW-1133">Transmembrane helix</keyword>
<dbReference type="InterPro" id="IPR013525">
    <property type="entry name" value="ABC2_TM"/>
</dbReference>
<protein>
    <submittedName>
        <fullName evidence="12">Sugar ABC transporter permease</fullName>
    </submittedName>
</protein>
<comment type="subcellular location">
    <subcellularLocation>
        <location evidence="1">Cell membrane</location>
        <topology evidence="1">Multi-pass membrane protein</topology>
    </subcellularLocation>
</comment>
<evidence type="ECO:0000256" key="7">
    <source>
        <dbReference type="ARBA" id="ARBA00022989"/>
    </source>
</evidence>
<dbReference type="GO" id="GO:0140359">
    <property type="term" value="F:ABC-type transporter activity"/>
    <property type="evidence" value="ECO:0007669"/>
    <property type="project" value="InterPro"/>
</dbReference>
<sequence length="265" mass="29565">MSGYVPRRRQASALATQLRVIHALVIRDMQLRFGQSRVGYVWLVAEPAILALGVSTIHWLAGHGLQHNIPVFLFYGLGYAPFYMFRGILTRNAGAISNGRSLLYHNAIRLHDLNMSRTVLEAAACMPVILLLVVGGIIIGGYWPSDPGLFVFSLVLSALLAHGLGTLLAALIVFYEPLERFVHPFTYLMMPISGAFGMLDSLPESARELLLWNPLAHVHEAMRYAQWGDLIVAYYNIPYVLLWVLILNFMGIMALRAARPYVTTD</sequence>
<reference evidence="12 15" key="1">
    <citation type="submission" date="2018-09" db="EMBL/GenBank/DDBJ databases">
        <title>Roseomonas sp. nov., isolated from feces of Tibetan antelopes in the Qinghai-Tibet plateau, China.</title>
        <authorList>
            <person name="Tian Z."/>
        </authorList>
    </citation>
    <scope>NUCLEOTIDE SEQUENCE [LARGE SCALE GENOMIC DNA]</scope>
    <source>
        <strain evidence="13 14">Z23</strain>
        <strain evidence="12 15">Z24</strain>
    </source>
</reference>
<feature type="domain" description="ABC-2 type transporter transmembrane" evidence="11">
    <location>
        <begin position="21"/>
        <end position="226"/>
    </location>
</feature>
<gene>
    <name evidence="12" type="ORF">D6Z83_23010</name>
    <name evidence="13" type="ORF">EBE87_12935</name>
</gene>
<organism evidence="12 15">
    <name type="scientific">Teichococcus wenyumeiae</name>
    <dbReference type="NCBI Taxonomy" id="2478470"/>
    <lineage>
        <taxon>Bacteria</taxon>
        <taxon>Pseudomonadati</taxon>
        <taxon>Pseudomonadota</taxon>
        <taxon>Alphaproteobacteria</taxon>
        <taxon>Acetobacterales</taxon>
        <taxon>Roseomonadaceae</taxon>
        <taxon>Roseomonas</taxon>
    </lineage>
</organism>
<evidence type="ECO:0000259" key="11">
    <source>
        <dbReference type="Pfam" id="PF01061"/>
    </source>
</evidence>
<dbReference type="Proteomes" id="UP000274097">
    <property type="component" value="Unassembled WGS sequence"/>
</dbReference>
<keyword evidence="4" id="KW-1003">Cell membrane</keyword>
<dbReference type="EMBL" id="RFLX01000008">
    <property type="protein sequence ID" value="RMI24582.1"/>
    <property type="molecule type" value="Genomic_DNA"/>
</dbReference>
<dbReference type="PANTHER" id="PTHR30413">
    <property type="entry name" value="INNER MEMBRANE TRANSPORT PERMEASE"/>
    <property type="match status" value="1"/>
</dbReference>